<dbReference type="PANTHER" id="PTHR43369:SF2">
    <property type="entry name" value="PHOSPHORIBOSYLGLYCINAMIDE FORMYLTRANSFERASE"/>
    <property type="match status" value="1"/>
</dbReference>
<dbReference type="NCBIfam" id="TIGR00639">
    <property type="entry name" value="PurN"/>
    <property type="match status" value="1"/>
</dbReference>
<feature type="binding site" evidence="4">
    <location>
        <position position="106"/>
    </location>
    <ligand>
        <name>(6R)-10-formyltetrahydrofolate</name>
        <dbReference type="ChEBI" id="CHEBI:195366"/>
    </ligand>
</feature>
<evidence type="ECO:0000256" key="4">
    <source>
        <dbReference type="HAMAP-Rule" id="MF_01930"/>
    </source>
</evidence>
<sequence>MKIAILASGNGTNFQALAEKFQSGEIPGELALLFCDHPDAYVVERAKKLNVPYESFTVKECGGKKPYEERLLDLLNANQIDFLILAGYMRVIGAEIIKTFENSIINLHPAYLPEYPGLHSIERAFEDHVQNGRTETGVTVHYVDCGLDSGPIIAQRHVPIYDEDTVDELEERVHECEHILFPQTIKRVLNDRIAYEKGSN</sequence>
<dbReference type="InterPro" id="IPR036477">
    <property type="entry name" value="Formyl_transf_N_sf"/>
</dbReference>
<feature type="binding site" evidence="4">
    <location>
        <position position="64"/>
    </location>
    <ligand>
        <name>(6R)-10-formyltetrahydrofolate</name>
        <dbReference type="ChEBI" id="CHEBI:195366"/>
    </ligand>
</feature>
<protein>
    <recommendedName>
        <fullName evidence="4">Phosphoribosylglycinamide formyltransferase</fullName>
        <ecNumber evidence="4">2.1.2.2</ecNumber>
    </recommendedName>
    <alternativeName>
        <fullName evidence="4">5'-phosphoribosylglycinamide transformylase</fullName>
    </alternativeName>
    <alternativeName>
        <fullName evidence="4">GAR transformylase</fullName>
        <shortName evidence="4">GART</shortName>
    </alternativeName>
</protein>
<feature type="domain" description="Formyl transferase N-terminal" evidence="5">
    <location>
        <begin position="1"/>
        <end position="185"/>
    </location>
</feature>
<name>A0A1I2PEP9_9LACO</name>
<feature type="binding site" evidence="4">
    <location>
        <begin position="11"/>
        <end position="13"/>
    </location>
    <ligand>
        <name>N(1)-(5-phospho-beta-D-ribosyl)glycinamide</name>
        <dbReference type="ChEBI" id="CHEBI:143788"/>
    </ligand>
</feature>
<dbReference type="InterPro" id="IPR002376">
    <property type="entry name" value="Formyl_transf_N"/>
</dbReference>
<comment type="catalytic activity">
    <reaction evidence="4">
        <text>N(1)-(5-phospho-beta-D-ribosyl)glycinamide + (6R)-10-formyltetrahydrofolate = N(2)-formyl-N(1)-(5-phospho-beta-D-ribosyl)glycinamide + (6S)-5,6,7,8-tetrahydrofolate + H(+)</text>
        <dbReference type="Rhea" id="RHEA:15053"/>
        <dbReference type="ChEBI" id="CHEBI:15378"/>
        <dbReference type="ChEBI" id="CHEBI:57453"/>
        <dbReference type="ChEBI" id="CHEBI:143788"/>
        <dbReference type="ChEBI" id="CHEBI:147286"/>
        <dbReference type="ChEBI" id="CHEBI:195366"/>
        <dbReference type="EC" id="2.1.2.2"/>
    </reaction>
</comment>
<feature type="active site" description="Proton donor" evidence="4">
    <location>
        <position position="108"/>
    </location>
</feature>
<evidence type="ECO:0000256" key="3">
    <source>
        <dbReference type="ARBA" id="ARBA00022755"/>
    </source>
</evidence>
<evidence type="ECO:0000259" key="5">
    <source>
        <dbReference type="Pfam" id="PF00551"/>
    </source>
</evidence>
<evidence type="ECO:0000256" key="2">
    <source>
        <dbReference type="ARBA" id="ARBA00022679"/>
    </source>
</evidence>
<reference evidence="7" key="1">
    <citation type="submission" date="2016-10" db="EMBL/GenBank/DDBJ databases">
        <authorList>
            <person name="Varghese N."/>
            <person name="Submissions S."/>
        </authorList>
    </citation>
    <scope>NUCLEOTIDE SEQUENCE [LARGE SCALE GENOMIC DNA]</scope>
    <source>
        <strain evidence="7">DSM 20403</strain>
    </source>
</reference>
<dbReference type="InterPro" id="IPR004607">
    <property type="entry name" value="GART"/>
</dbReference>
<dbReference type="CDD" id="cd08645">
    <property type="entry name" value="FMT_core_GART"/>
    <property type="match status" value="1"/>
</dbReference>
<dbReference type="GO" id="GO:0004644">
    <property type="term" value="F:phosphoribosylglycinamide formyltransferase activity"/>
    <property type="evidence" value="ECO:0007669"/>
    <property type="project" value="UniProtKB-UniRule"/>
</dbReference>
<dbReference type="EMBL" id="FOPI01000003">
    <property type="protein sequence ID" value="SFG13609.1"/>
    <property type="molecule type" value="Genomic_DNA"/>
</dbReference>
<dbReference type="EC" id="2.1.2.2" evidence="4"/>
<comment type="function">
    <text evidence="4">Catalyzes the transfer of a formyl group from 10-formyltetrahydrofolate to 5-phospho-ribosyl-glycinamide (GAR), producing 5-phospho-ribosyl-N-formylglycinamide (FGAR) and tetrahydrofolate.</text>
</comment>
<dbReference type="PANTHER" id="PTHR43369">
    <property type="entry name" value="PHOSPHORIBOSYLGLYCINAMIDE FORMYLTRANSFERASE"/>
    <property type="match status" value="1"/>
</dbReference>
<dbReference type="GO" id="GO:0005829">
    <property type="term" value="C:cytosol"/>
    <property type="evidence" value="ECO:0007669"/>
    <property type="project" value="TreeGrafter"/>
</dbReference>
<evidence type="ECO:0000313" key="6">
    <source>
        <dbReference type="EMBL" id="SFG13609.1"/>
    </source>
</evidence>
<dbReference type="UniPathway" id="UPA00074">
    <property type="reaction ID" value="UER00126"/>
</dbReference>
<keyword evidence="2 4" id="KW-0808">Transferase</keyword>
<dbReference type="SUPFAM" id="SSF53328">
    <property type="entry name" value="Formyltransferase"/>
    <property type="match status" value="1"/>
</dbReference>
<organism evidence="6 7">
    <name type="scientific">Ligilactobacillus ruminis DSM 20403 = NBRC 102161</name>
    <dbReference type="NCBI Taxonomy" id="1423798"/>
    <lineage>
        <taxon>Bacteria</taxon>
        <taxon>Bacillati</taxon>
        <taxon>Bacillota</taxon>
        <taxon>Bacilli</taxon>
        <taxon>Lactobacillales</taxon>
        <taxon>Lactobacillaceae</taxon>
        <taxon>Ligilactobacillus</taxon>
    </lineage>
</organism>
<dbReference type="OrthoDB" id="9806170at2"/>
<comment type="caution">
    <text evidence="4">Lacks conserved residue(s) required for the propagation of feature annotation.</text>
</comment>
<dbReference type="Proteomes" id="UP000182635">
    <property type="component" value="Unassembled WGS sequence"/>
</dbReference>
<comment type="pathway">
    <text evidence="1 4">Purine metabolism; IMP biosynthesis via de novo pathway; N(2)-formyl-N(1)-(5-phospho-D-ribosyl)glycinamide from N(1)-(5-phospho-D-ribosyl)glycinamide (10-formyl THF route): step 1/1.</text>
</comment>
<evidence type="ECO:0000313" key="7">
    <source>
        <dbReference type="Proteomes" id="UP000182635"/>
    </source>
</evidence>
<keyword evidence="3 4" id="KW-0658">Purine biosynthesis</keyword>
<gene>
    <name evidence="4" type="primary">purN</name>
    <name evidence="6" type="ORF">SAMN02910432_00009</name>
</gene>
<dbReference type="RefSeq" id="WP_046922830.1">
    <property type="nucleotide sequence ID" value="NZ_AYYL01000001.1"/>
</dbReference>
<dbReference type="Pfam" id="PF00551">
    <property type="entry name" value="Formyl_trans_N"/>
    <property type="match status" value="1"/>
</dbReference>
<proteinExistence type="inferred from homology"/>
<dbReference type="AlphaFoldDB" id="A0A1I2PEP9"/>
<comment type="similarity">
    <text evidence="4">Belongs to the GART family.</text>
</comment>
<accession>A0A1I2PEP9</accession>
<evidence type="ECO:0000256" key="1">
    <source>
        <dbReference type="ARBA" id="ARBA00005054"/>
    </source>
</evidence>
<feature type="site" description="Raises pKa of active site His" evidence="4">
    <location>
        <position position="148"/>
    </location>
</feature>
<dbReference type="Gene3D" id="3.40.50.170">
    <property type="entry name" value="Formyl transferase, N-terminal domain"/>
    <property type="match status" value="1"/>
</dbReference>
<dbReference type="GO" id="GO:0006189">
    <property type="term" value="P:'de novo' IMP biosynthetic process"/>
    <property type="evidence" value="ECO:0007669"/>
    <property type="project" value="UniProtKB-UniRule"/>
</dbReference>
<dbReference type="HAMAP" id="MF_01930">
    <property type="entry name" value="PurN"/>
    <property type="match status" value="1"/>
</dbReference>